<dbReference type="GO" id="GO:0016787">
    <property type="term" value="F:hydrolase activity"/>
    <property type="evidence" value="ECO:0007669"/>
    <property type="project" value="UniProtKB-KW"/>
</dbReference>
<dbReference type="InterPro" id="IPR003593">
    <property type="entry name" value="AAA+_ATPase"/>
</dbReference>
<dbReference type="EC" id="3.6.4.13" evidence="7"/>
<dbReference type="SMART" id="SM00487">
    <property type="entry name" value="DEXDc"/>
    <property type="match status" value="1"/>
</dbReference>
<dbReference type="SMART" id="SM00490">
    <property type="entry name" value="HELICc"/>
    <property type="match status" value="1"/>
</dbReference>
<dbReference type="FunFam" id="1.20.120.1080:FF:000005">
    <property type="entry name" value="ATP-dependent helicase HrpA"/>
    <property type="match status" value="1"/>
</dbReference>
<evidence type="ECO:0000313" key="8">
    <source>
        <dbReference type="Proteomes" id="UP000589896"/>
    </source>
</evidence>
<keyword evidence="2 7" id="KW-0378">Hydrolase</keyword>
<dbReference type="RefSeq" id="WP_180543362.1">
    <property type="nucleotide sequence ID" value="NZ_JACCJZ010000005.1"/>
</dbReference>
<dbReference type="SMART" id="SM00847">
    <property type="entry name" value="HA2"/>
    <property type="match status" value="1"/>
</dbReference>
<dbReference type="GO" id="GO:0003724">
    <property type="term" value="F:RNA helicase activity"/>
    <property type="evidence" value="ECO:0007669"/>
    <property type="project" value="UniProtKB-EC"/>
</dbReference>
<dbReference type="Pfam" id="PF07717">
    <property type="entry name" value="OB_NTP_bind"/>
    <property type="match status" value="1"/>
</dbReference>
<keyword evidence="4" id="KW-0067">ATP-binding</keyword>
<evidence type="ECO:0000256" key="1">
    <source>
        <dbReference type="ARBA" id="ARBA00022741"/>
    </source>
</evidence>
<evidence type="ECO:0000256" key="4">
    <source>
        <dbReference type="ARBA" id="ARBA00022840"/>
    </source>
</evidence>
<dbReference type="PANTHER" id="PTHR18934">
    <property type="entry name" value="ATP-DEPENDENT RNA HELICASE"/>
    <property type="match status" value="1"/>
</dbReference>
<gene>
    <name evidence="7" type="primary">hrpA</name>
    <name evidence="7" type="ORF">H0E82_02255</name>
</gene>
<dbReference type="NCBIfam" id="TIGR01967">
    <property type="entry name" value="DEAH_box_HrpA"/>
    <property type="match status" value="1"/>
</dbReference>
<reference evidence="7 8" key="1">
    <citation type="submission" date="2020-07" db="EMBL/GenBank/DDBJ databases">
        <title>isolation of Luteimonas sp. SJ-16.</title>
        <authorList>
            <person name="Huang X.-X."/>
            <person name="Xu L."/>
            <person name="Sun J.-Q."/>
        </authorList>
    </citation>
    <scope>NUCLEOTIDE SEQUENCE [LARGE SCALE GENOMIC DNA]</scope>
    <source>
        <strain evidence="7 8">SJ-16</strain>
    </source>
</reference>
<sequence>MNDASTALRQARRAIDAAGTRDRGRLLGLLGRWSRAPSDGAARAAFEARLAASLDQRAARAQRLPRAEVDPALPIAGKADEIVELIQAHQVVVVAGETGSGKTTQLPKLCLAAGRGAAGMIGCTQPRRIAARTVARRVAEELQVPLGGAVGYQVRFNDNVGDATAIKFMTDGILLAEIASDRWLSAYDTIIVDEAHERSLNIDFLLGYLKQLLGRRPDLKLIVTSATIDTARFAAHFGGAPVVDVEGRGYPVEVRYRPLEGEGDAAGERSVLDGIVAVCDEIMRERGTGDTLVFLPGEREIRDVHQALERRKYRHTEVLPLYARLSANDQDRVFNPGPQRRIVLATNVAETSLTVPRIHYVVDPGLARVKRYSPRQKLDRLHIEPVSQASADQRKGRCGRIAPGTCYRVFSEADFESRPAYTDPEIRRAALAGVILRMLSLGLGDIEAFPFVEPPDPRAIADGWQQLTELGAVDAQRGLTATGRTMAKLPVDAKLARMLVAAREHGCLDAMLAITSFLGIQDPRERPADQRGAADAAHAQFADPKSEFAGIVTLWEAYRQAHADLTQSQLRKWCDRNFLGFLRMREWRELHRQLRLQCEDLGWTIAASSAPLEGDARAAARAETAAYVALHRALMAGLPTQIGHRADPGGGGRVSSQYEGPRGRRFQLFPGSPLSRKPPPWVLSATLLDTEKVWALTNAAIEPDWVIHELDHLLARRHHDPRWSRGQGRVIGSEQISLFGLVLAPKKPVDYGRLYPEESRALFLRDGLVAGEINTRATFVERNLRTLERAREEEAKQRRAGLVVDEDWMAQWYAQRLPADVLSAQALDAWWRKAPEAARRALEWSRDDLLVADGVDAELFPAYLPLGEARLAVSYRFEPGAPDDGMTVSVPLHLLNAIDPVRLTWLAPGFVEDKAAALIRSLPKALRRNFVPAPDFARAFAQAWREGDADSVSGTLARFLKKLGGVDIAALDFDEAALEPHLRANLRLVDTGRDRRGTVVLAESRDLDDLRARFGERAAQAFAAHAAGSLQRRVLHAFPDTPIPLSIPGAGGLPAYPALQDDGDSVSLAVHADALEARRLHPQGVRRLLVLALADRVRQARKQLPVAPKTALLYAAIESTAPRSGKPGDRLREDLVDGALEALLAEGLGSIRDAAAFGAHRDAIGKALFGEAMARLRQAESILELVAEIRGRLESKLMGWARANLDDMRAQLDALVPPGFLHTVPAAALAEYPRWLRALSLRAERGQRDPLRDQQRMLDVKPFVDALAEAAARGRGDAPDWQALRWDIEELRVSLFAQELGAKGGVSPKKLAARVAALT</sequence>
<dbReference type="EMBL" id="JACCJZ010000005">
    <property type="protein sequence ID" value="NYZ61590.1"/>
    <property type="molecule type" value="Genomic_DNA"/>
</dbReference>
<dbReference type="Pfam" id="PF00270">
    <property type="entry name" value="DEAD"/>
    <property type="match status" value="1"/>
</dbReference>
<dbReference type="FunFam" id="3.40.50.300:FF:001922">
    <property type="entry name" value="DEAH (Asp-Glu-Ala-His) box polypeptide 29"/>
    <property type="match status" value="1"/>
</dbReference>
<dbReference type="InterPro" id="IPR011709">
    <property type="entry name" value="DEAD-box_helicase_OB_fold"/>
</dbReference>
<dbReference type="GO" id="GO:0005524">
    <property type="term" value="F:ATP binding"/>
    <property type="evidence" value="ECO:0007669"/>
    <property type="project" value="UniProtKB-KW"/>
</dbReference>
<evidence type="ECO:0000256" key="2">
    <source>
        <dbReference type="ARBA" id="ARBA00022801"/>
    </source>
</evidence>
<accession>A0A7Z0QPY8</accession>
<evidence type="ECO:0000259" key="6">
    <source>
        <dbReference type="PROSITE" id="PS51194"/>
    </source>
</evidence>
<feature type="domain" description="Helicase ATP-binding" evidence="5">
    <location>
        <begin position="83"/>
        <end position="246"/>
    </location>
</feature>
<dbReference type="Pfam" id="PF00271">
    <property type="entry name" value="Helicase_C"/>
    <property type="match status" value="1"/>
</dbReference>
<dbReference type="Gene3D" id="1.20.120.1080">
    <property type="match status" value="1"/>
</dbReference>
<dbReference type="InterPro" id="IPR010222">
    <property type="entry name" value="RNA_helicase_HrpA"/>
</dbReference>
<dbReference type="Pfam" id="PF04408">
    <property type="entry name" value="WHD_HA2"/>
    <property type="match status" value="1"/>
</dbReference>
<dbReference type="SUPFAM" id="SSF52540">
    <property type="entry name" value="P-loop containing nucleoside triphosphate hydrolases"/>
    <property type="match status" value="1"/>
</dbReference>
<dbReference type="Pfam" id="PF21010">
    <property type="entry name" value="HA2_C"/>
    <property type="match status" value="1"/>
</dbReference>
<dbReference type="InterPro" id="IPR024590">
    <property type="entry name" value="HrpA_C"/>
</dbReference>
<dbReference type="PANTHER" id="PTHR18934:SF99">
    <property type="entry name" value="ATP-DEPENDENT RNA HELICASE DHX37-RELATED"/>
    <property type="match status" value="1"/>
</dbReference>
<dbReference type="Gene3D" id="3.40.50.300">
    <property type="entry name" value="P-loop containing nucleotide triphosphate hydrolases"/>
    <property type="match status" value="2"/>
</dbReference>
<dbReference type="InterPro" id="IPR001650">
    <property type="entry name" value="Helicase_C-like"/>
</dbReference>
<organism evidence="7 8">
    <name type="scientific">Luteimonas deserti</name>
    <dbReference type="NCBI Taxonomy" id="2752306"/>
    <lineage>
        <taxon>Bacteria</taxon>
        <taxon>Pseudomonadati</taxon>
        <taxon>Pseudomonadota</taxon>
        <taxon>Gammaproteobacteria</taxon>
        <taxon>Lysobacterales</taxon>
        <taxon>Lysobacteraceae</taxon>
        <taxon>Luteimonas</taxon>
    </lineage>
</organism>
<dbReference type="CDD" id="cd18791">
    <property type="entry name" value="SF2_C_RHA"/>
    <property type="match status" value="1"/>
</dbReference>
<name>A0A7Z0QPY8_9GAMM</name>
<dbReference type="SMART" id="SM00382">
    <property type="entry name" value="AAA"/>
    <property type="match status" value="1"/>
</dbReference>
<evidence type="ECO:0000256" key="3">
    <source>
        <dbReference type="ARBA" id="ARBA00022806"/>
    </source>
</evidence>
<dbReference type="PROSITE" id="PS51194">
    <property type="entry name" value="HELICASE_CTER"/>
    <property type="match status" value="1"/>
</dbReference>
<evidence type="ECO:0000259" key="5">
    <source>
        <dbReference type="PROSITE" id="PS51192"/>
    </source>
</evidence>
<dbReference type="Proteomes" id="UP000589896">
    <property type="component" value="Unassembled WGS sequence"/>
</dbReference>
<dbReference type="InterPro" id="IPR048333">
    <property type="entry name" value="HA2_WH"/>
</dbReference>
<comment type="caution">
    <text evidence="7">The sequence shown here is derived from an EMBL/GenBank/DDBJ whole genome shotgun (WGS) entry which is preliminary data.</text>
</comment>
<protein>
    <submittedName>
        <fullName evidence="7">ATP-dependent RNA helicase HrpA</fullName>
        <ecNumber evidence="7">3.6.4.13</ecNumber>
    </submittedName>
</protein>
<dbReference type="Pfam" id="PF11898">
    <property type="entry name" value="DUF3418"/>
    <property type="match status" value="1"/>
</dbReference>
<dbReference type="InterPro" id="IPR011545">
    <property type="entry name" value="DEAD/DEAH_box_helicase_dom"/>
</dbReference>
<feature type="domain" description="Helicase C-terminal" evidence="6">
    <location>
        <begin position="270"/>
        <end position="442"/>
    </location>
</feature>
<dbReference type="GO" id="GO:0003723">
    <property type="term" value="F:RNA binding"/>
    <property type="evidence" value="ECO:0007669"/>
    <property type="project" value="TreeGrafter"/>
</dbReference>
<dbReference type="PROSITE" id="PS51192">
    <property type="entry name" value="HELICASE_ATP_BIND_1"/>
    <property type="match status" value="1"/>
</dbReference>
<evidence type="ECO:0000313" key="7">
    <source>
        <dbReference type="EMBL" id="NYZ61590.1"/>
    </source>
</evidence>
<dbReference type="InterPro" id="IPR007502">
    <property type="entry name" value="Helicase-assoc_dom"/>
</dbReference>
<proteinExistence type="predicted"/>
<keyword evidence="3 7" id="KW-0347">Helicase</keyword>
<dbReference type="InterPro" id="IPR014001">
    <property type="entry name" value="Helicase_ATP-bd"/>
</dbReference>
<dbReference type="InterPro" id="IPR027417">
    <property type="entry name" value="P-loop_NTPase"/>
</dbReference>
<keyword evidence="8" id="KW-1185">Reference proteome</keyword>
<keyword evidence="1" id="KW-0547">Nucleotide-binding</keyword>